<evidence type="ECO:0000313" key="3">
    <source>
        <dbReference type="Proteomes" id="UP000268229"/>
    </source>
</evidence>
<gene>
    <name evidence="2" type="ORF">NCTC12227_02034</name>
</gene>
<keyword evidence="3" id="KW-1185">Reference proteome</keyword>
<feature type="transmembrane region" description="Helical" evidence="1">
    <location>
        <begin position="34"/>
        <end position="54"/>
    </location>
</feature>
<protein>
    <submittedName>
        <fullName evidence="2">Uncharacterized protein</fullName>
    </submittedName>
</protein>
<accession>A0A448UEC8</accession>
<proteinExistence type="predicted"/>
<keyword evidence="1" id="KW-0472">Membrane</keyword>
<keyword evidence="1" id="KW-0812">Transmembrane</keyword>
<dbReference type="EMBL" id="LR134516">
    <property type="protein sequence ID" value="VEJ22247.1"/>
    <property type="molecule type" value="Genomic_DNA"/>
</dbReference>
<dbReference type="Proteomes" id="UP000268229">
    <property type="component" value="Chromosome"/>
</dbReference>
<name>A0A448UEC8_9NEIS</name>
<keyword evidence="1" id="KW-1133">Transmembrane helix</keyword>
<reference evidence="2 3" key="1">
    <citation type="submission" date="2018-12" db="EMBL/GenBank/DDBJ databases">
        <authorList>
            <consortium name="Pathogen Informatics"/>
        </authorList>
    </citation>
    <scope>NUCLEOTIDE SEQUENCE [LARGE SCALE GENOMIC DNA]</scope>
    <source>
        <strain evidence="2 3">NCTC12227</strain>
    </source>
</reference>
<dbReference type="AlphaFoldDB" id="A0A448UEC8"/>
<dbReference type="KEGG" id="nani:NCTC12227_02034"/>
<organism evidence="2 3">
    <name type="scientific">Neisseria animaloris</name>
    <dbReference type="NCBI Taxonomy" id="326522"/>
    <lineage>
        <taxon>Bacteria</taxon>
        <taxon>Pseudomonadati</taxon>
        <taxon>Pseudomonadota</taxon>
        <taxon>Betaproteobacteria</taxon>
        <taxon>Neisseriales</taxon>
        <taxon>Neisseriaceae</taxon>
        <taxon>Neisseria</taxon>
    </lineage>
</organism>
<evidence type="ECO:0000313" key="2">
    <source>
        <dbReference type="EMBL" id="VEJ22247.1"/>
    </source>
</evidence>
<sequence>MVAVSFFKPTFTYIVGIILPIFPSHYLPFMKACFYCALLALGLTAFPAHAVTYICKASRSPHVGCVPLARTRCLSI</sequence>
<feature type="transmembrane region" description="Helical" evidence="1">
    <location>
        <begin position="6"/>
        <end position="22"/>
    </location>
</feature>
<evidence type="ECO:0000256" key="1">
    <source>
        <dbReference type="SAM" id="Phobius"/>
    </source>
</evidence>